<evidence type="ECO:0000313" key="2">
    <source>
        <dbReference type="Proteomes" id="UP000326018"/>
    </source>
</evidence>
<proteinExistence type="predicted"/>
<organism evidence="1 2">
    <name type="scientific">Pseudomonas fluorescens</name>
    <dbReference type="NCBI Taxonomy" id="294"/>
    <lineage>
        <taxon>Bacteria</taxon>
        <taxon>Pseudomonadati</taxon>
        <taxon>Pseudomonadota</taxon>
        <taxon>Gammaproteobacteria</taxon>
        <taxon>Pseudomonadales</taxon>
        <taxon>Pseudomonadaceae</taxon>
        <taxon>Pseudomonas</taxon>
    </lineage>
</organism>
<protein>
    <submittedName>
        <fullName evidence="1">Uncharacterized protein</fullName>
    </submittedName>
</protein>
<dbReference type="AlphaFoldDB" id="A0A5E7G129"/>
<sequence length="193" mass="21351">MQLAHRQTADKFFDLIRRDDEQPVGFLPVTGDLGEKLVRRHTRRHGYVQLIGNTTANVLSDSRGTAAEMSAVRHVEVSLIQGQRLDDVGVIAKDRMNFLRGFSIGIHTRLDDGQVGTQLQGMPGRHGRAHTVCPRLVVAGGDHPTPIRRATDRQGFISQTRVITHLDGGVETVTIDVDDFSLGHINTVFMVKN</sequence>
<evidence type="ECO:0000313" key="1">
    <source>
        <dbReference type="EMBL" id="VVO42873.1"/>
    </source>
</evidence>
<gene>
    <name evidence="1" type="ORF">PS712_06057</name>
</gene>
<dbReference type="Proteomes" id="UP000326018">
    <property type="component" value="Unassembled WGS sequence"/>
</dbReference>
<name>A0A5E7G129_PSEFL</name>
<accession>A0A5E7G129</accession>
<dbReference type="EMBL" id="CABVIB010000088">
    <property type="protein sequence ID" value="VVO42873.1"/>
    <property type="molecule type" value="Genomic_DNA"/>
</dbReference>
<reference evidence="1 2" key="1">
    <citation type="submission" date="2019-09" db="EMBL/GenBank/DDBJ databases">
        <authorList>
            <person name="Chandra G."/>
            <person name="Truman W A."/>
        </authorList>
    </citation>
    <scope>NUCLEOTIDE SEQUENCE [LARGE SCALE GENOMIC DNA]</scope>
    <source>
        <strain evidence="1">PS712</strain>
    </source>
</reference>